<sequence>MEEGVDEEAVPNLLLLTIHHVERDWPCLWTWSVFSLDVTNIYVKLELGEQEDEEEEETEWLGFGDEEEEGAESDAQSAVEPPVETAEEADVETGVLRWIWLAAAMKADLNTVR</sequence>
<proteinExistence type="predicted"/>
<protein>
    <submittedName>
        <fullName evidence="2">Uncharacterized protein</fullName>
    </submittedName>
</protein>
<comment type="caution">
    <text evidence="2">The sequence shown here is derived from an EMBL/GenBank/DDBJ whole genome shotgun (WGS) entry which is preliminary data.</text>
</comment>
<dbReference type="AlphaFoldDB" id="A0A8H3FAN9"/>
<evidence type="ECO:0000313" key="3">
    <source>
        <dbReference type="Proteomes" id="UP000664169"/>
    </source>
</evidence>
<dbReference type="EMBL" id="CAJPDQ010000018">
    <property type="protein sequence ID" value="CAF9922511.1"/>
    <property type="molecule type" value="Genomic_DNA"/>
</dbReference>
<evidence type="ECO:0000256" key="1">
    <source>
        <dbReference type="SAM" id="MobiDB-lite"/>
    </source>
</evidence>
<evidence type="ECO:0000313" key="2">
    <source>
        <dbReference type="EMBL" id="CAF9922511.1"/>
    </source>
</evidence>
<gene>
    <name evidence="2" type="ORF">GOMPHAMPRED_002588</name>
</gene>
<feature type="compositionally biased region" description="Low complexity" evidence="1">
    <location>
        <begin position="73"/>
        <end position="84"/>
    </location>
</feature>
<feature type="region of interest" description="Disordered" evidence="1">
    <location>
        <begin position="47"/>
        <end position="89"/>
    </location>
</feature>
<accession>A0A8H3FAN9</accession>
<feature type="compositionally biased region" description="Acidic residues" evidence="1">
    <location>
        <begin position="48"/>
        <end position="72"/>
    </location>
</feature>
<reference evidence="2" key="1">
    <citation type="submission" date="2021-03" db="EMBL/GenBank/DDBJ databases">
        <authorList>
            <person name="Tagirdzhanova G."/>
        </authorList>
    </citation>
    <scope>NUCLEOTIDE SEQUENCE</scope>
</reference>
<dbReference type="Proteomes" id="UP000664169">
    <property type="component" value="Unassembled WGS sequence"/>
</dbReference>
<keyword evidence="3" id="KW-1185">Reference proteome</keyword>
<name>A0A8H3FAN9_9LECA</name>
<dbReference type="OrthoDB" id="46836at2759"/>
<organism evidence="2 3">
    <name type="scientific">Gomphillus americanus</name>
    <dbReference type="NCBI Taxonomy" id="1940652"/>
    <lineage>
        <taxon>Eukaryota</taxon>
        <taxon>Fungi</taxon>
        <taxon>Dikarya</taxon>
        <taxon>Ascomycota</taxon>
        <taxon>Pezizomycotina</taxon>
        <taxon>Lecanoromycetes</taxon>
        <taxon>OSLEUM clade</taxon>
        <taxon>Ostropomycetidae</taxon>
        <taxon>Ostropales</taxon>
        <taxon>Graphidaceae</taxon>
        <taxon>Gomphilloideae</taxon>
        <taxon>Gomphillus</taxon>
    </lineage>
</organism>